<dbReference type="Pfam" id="PF26039">
    <property type="entry name" value="Dcst2"/>
    <property type="match status" value="1"/>
</dbReference>
<evidence type="ECO:0000256" key="4">
    <source>
        <dbReference type="ARBA" id="ARBA00023136"/>
    </source>
</evidence>
<keyword evidence="7" id="KW-1185">Reference proteome</keyword>
<accession>A0A915HV56</accession>
<dbReference type="WBParaSite" id="nRc.2.0.1.t05665-RA">
    <property type="protein sequence ID" value="nRc.2.0.1.t05665-RA"/>
    <property type="gene ID" value="nRc.2.0.1.g05665"/>
</dbReference>
<dbReference type="OMA" id="DAKDNCM"/>
<keyword evidence="4 5" id="KW-0472">Membrane</keyword>
<dbReference type="Proteomes" id="UP000887565">
    <property type="component" value="Unplaced"/>
</dbReference>
<dbReference type="PANTHER" id="PTHR21041">
    <property type="entry name" value="DENDRITIC CELL-SPECIFIC TRANSMEMBRANE PROTEIN"/>
    <property type="match status" value="1"/>
</dbReference>
<organism evidence="7 8">
    <name type="scientific">Romanomermis culicivorax</name>
    <name type="common">Nematode worm</name>
    <dbReference type="NCBI Taxonomy" id="13658"/>
    <lineage>
        <taxon>Eukaryota</taxon>
        <taxon>Metazoa</taxon>
        <taxon>Ecdysozoa</taxon>
        <taxon>Nematoda</taxon>
        <taxon>Enoplea</taxon>
        <taxon>Dorylaimia</taxon>
        <taxon>Mermithida</taxon>
        <taxon>Mermithoidea</taxon>
        <taxon>Mermithidae</taxon>
        <taxon>Romanomermis</taxon>
    </lineage>
</organism>
<dbReference type="AlphaFoldDB" id="A0A915HV56"/>
<comment type="subcellular location">
    <subcellularLocation>
        <location evidence="1">Membrane</location>
        <topology evidence="1">Multi-pass membrane protein</topology>
    </subcellularLocation>
</comment>
<evidence type="ECO:0000313" key="8">
    <source>
        <dbReference type="WBParaSite" id="nRc.2.0.1.t05665-RA"/>
    </source>
</evidence>
<dbReference type="InterPro" id="IPR012858">
    <property type="entry name" value="DC_STAMP-like"/>
</dbReference>
<evidence type="ECO:0000256" key="5">
    <source>
        <dbReference type="SAM" id="Phobius"/>
    </source>
</evidence>
<dbReference type="GO" id="GO:0016020">
    <property type="term" value="C:membrane"/>
    <property type="evidence" value="ECO:0007669"/>
    <property type="project" value="UniProtKB-SubCell"/>
</dbReference>
<evidence type="ECO:0000313" key="7">
    <source>
        <dbReference type="Proteomes" id="UP000887565"/>
    </source>
</evidence>
<evidence type="ECO:0000256" key="3">
    <source>
        <dbReference type="ARBA" id="ARBA00022989"/>
    </source>
</evidence>
<keyword evidence="3 5" id="KW-1133">Transmembrane helix</keyword>
<dbReference type="PANTHER" id="PTHR21041:SF9">
    <property type="entry name" value="DENDRITIC CELL-SPECIFIC TRANSMEMBRANE PROTEIN-LIKE DOMAIN-CONTAINING PROTEIN"/>
    <property type="match status" value="1"/>
</dbReference>
<feature type="domain" description="Dendritic cell-specific transmembrane protein-like" evidence="6">
    <location>
        <begin position="296"/>
        <end position="494"/>
    </location>
</feature>
<dbReference type="InterPro" id="IPR051856">
    <property type="entry name" value="CSR-E3_Ligase_Protein"/>
</dbReference>
<dbReference type="Pfam" id="PF07782">
    <property type="entry name" value="DC_STAMP"/>
    <property type="match status" value="1"/>
</dbReference>
<evidence type="ECO:0000256" key="2">
    <source>
        <dbReference type="ARBA" id="ARBA00022692"/>
    </source>
</evidence>
<evidence type="ECO:0000256" key="1">
    <source>
        <dbReference type="ARBA" id="ARBA00004141"/>
    </source>
</evidence>
<sequence>MVLSYGMFFSSVRCWFLLMIPEFMSSRCRAIIILLALGWTLSGPVLNSQMNLRLSAETVNCLHEQVGREGQNLKTTLKNLLLSKANKFFLAKKAIELFMLSIKSSFKVIFNALNRLVNIVKKTFGWMEALVGKCNSETQSTYQICCDKVEKVNKNCKYYLGKIYLGWLCPIITLSGDYVCGFFKISQYLCSIPQAMQEQFRKHVLDRLKNVLEKAIDRVEKAFDFEVKVSKNYTFNETFISNATEFKRRVQEEINYIRDKFSFLGGLFDLLIYVAFLRLMLSAFIYRRKYLTKLRYDNYFLTQELFHEDLKKSLLGKETALPLTPKENNMYIFACSCRMTKSEFWRMTASFITLSIRKYELAFFSFFFIGFWLIFDWATWFCLSEQYRLLMELGGVEVPNFFKLHVQGSGMMAKVYKYLLSAVAPETFKGDLVKRWQICIEEPSIPDFELHKNIYIMMLICYITLPIGVYLARLRHVICYLFYPEQEIKRAIELQNIITVLRGSWLYFLQKSMDDKKSTVGAVKQRLFVSVPLLGKIVGLIGDEMKTCTECYEQVKVTDINNYRTCENTQCGQSPNCTRCQQPKVPKGMIISYEMPQSEETMQQFAANLRKKYDKDVVMQRMDINARKLLTK</sequence>
<feature type="transmembrane region" description="Helical" evidence="5">
    <location>
        <begin position="261"/>
        <end position="286"/>
    </location>
</feature>
<reference evidence="8" key="1">
    <citation type="submission" date="2022-11" db="UniProtKB">
        <authorList>
            <consortium name="WormBaseParasite"/>
        </authorList>
    </citation>
    <scope>IDENTIFICATION</scope>
</reference>
<feature type="transmembrane region" description="Helical" evidence="5">
    <location>
        <begin position="454"/>
        <end position="472"/>
    </location>
</feature>
<name>A0A915HV56_ROMCU</name>
<keyword evidence="2 5" id="KW-0812">Transmembrane</keyword>
<protein>
    <submittedName>
        <fullName evidence="8">Dendritic cell-specific transmembrane protein-like domain-containing protein</fullName>
    </submittedName>
</protein>
<evidence type="ECO:0000259" key="6">
    <source>
        <dbReference type="Pfam" id="PF07782"/>
    </source>
</evidence>
<proteinExistence type="predicted"/>
<feature type="transmembrane region" description="Helical" evidence="5">
    <location>
        <begin position="361"/>
        <end position="381"/>
    </location>
</feature>